<dbReference type="InterPro" id="IPR045595">
    <property type="entry name" value="SufBD_N"/>
</dbReference>
<proteinExistence type="inferred from homology"/>
<organism evidence="4 5">
    <name type="scientific">Methylocystis echinoides</name>
    <dbReference type="NCBI Taxonomy" id="29468"/>
    <lineage>
        <taxon>Bacteria</taxon>
        <taxon>Pseudomonadati</taxon>
        <taxon>Pseudomonadota</taxon>
        <taxon>Alphaproteobacteria</taxon>
        <taxon>Hyphomicrobiales</taxon>
        <taxon>Methylocystaceae</taxon>
        <taxon>Methylocystis</taxon>
    </lineage>
</organism>
<dbReference type="Proteomes" id="UP001144323">
    <property type="component" value="Unassembled WGS sequence"/>
</dbReference>
<evidence type="ECO:0000256" key="1">
    <source>
        <dbReference type="ARBA" id="ARBA00043967"/>
    </source>
</evidence>
<feature type="domain" description="SUF system FeS cluster assembly SufBD N-terminal" evidence="3">
    <location>
        <begin position="81"/>
        <end position="160"/>
    </location>
</feature>
<comment type="similarity">
    <text evidence="1">Belongs to the iron-sulfur cluster assembly SufBD family.</text>
</comment>
<dbReference type="InterPro" id="IPR000825">
    <property type="entry name" value="SUF_FeS_clus_asmbl_SufBD_core"/>
</dbReference>
<evidence type="ECO:0000313" key="5">
    <source>
        <dbReference type="Proteomes" id="UP001144323"/>
    </source>
</evidence>
<dbReference type="PANTHER" id="PTHR43575:SF1">
    <property type="entry name" value="PROTEIN ABCI7, CHLOROPLASTIC"/>
    <property type="match status" value="1"/>
</dbReference>
<sequence>MKRTATEADMALAGLFEEMKGRGGAGLRAAAWEDFAERGLPNRRVEAWHYTDIRAALGKPAPLAATAAAPQLPRAQDAVRLVTLDGVFRPDLSDVADLPDGVTAQPLRDALAQGAPGIMALLASADVQTDDALVSLNAALMQDGVILRIPAGAALERTIELTSLVSGEAAQSSFSRSLVILGRGARATIVETAGALAAGAAQDNQALILRLAPGATLDLVTHATGESDALVRVMSLIAHLDTGASLNSYALLEGAGLLRRQIFARLDGEHAKVAFNGATLARGRQHVDTTLVVDHALPHGESRERFRNILDGQGTGVFQGKIIVRPHAQKTDGVMQSRALLLSDGATMNNKPELEIFADDVQCGHGATSGRLDTDQLFYLMARGLPRREAESLLIEGFANEAFDGIAHEPLRDWLGARVSAWLAGRSPERAQ</sequence>
<dbReference type="EMBL" id="BSEC01000001">
    <property type="protein sequence ID" value="GLI93271.1"/>
    <property type="molecule type" value="Genomic_DNA"/>
</dbReference>
<dbReference type="Pfam" id="PF01458">
    <property type="entry name" value="SUFBD_core"/>
    <property type="match status" value="1"/>
</dbReference>
<protein>
    <submittedName>
        <fullName evidence="4">Fe-S cluster assembly protein SufD</fullName>
    </submittedName>
</protein>
<dbReference type="InterPro" id="IPR055346">
    <property type="entry name" value="Fe-S_cluster_assembly_SufBD"/>
</dbReference>
<gene>
    <name evidence="4" type="ORF">LMG27198_22630</name>
</gene>
<evidence type="ECO:0000259" key="3">
    <source>
        <dbReference type="Pfam" id="PF19295"/>
    </source>
</evidence>
<dbReference type="GO" id="GO:0016226">
    <property type="term" value="P:iron-sulfur cluster assembly"/>
    <property type="evidence" value="ECO:0007669"/>
    <property type="project" value="InterPro"/>
</dbReference>
<dbReference type="InterPro" id="IPR037284">
    <property type="entry name" value="SUF_FeS_clus_asmbl_SufBD_sf"/>
</dbReference>
<dbReference type="RefSeq" id="WP_281802977.1">
    <property type="nucleotide sequence ID" value="NZ_BSEC01000001.1"/>
</dbReference>
<dbReference type="PANTHER" id="PTHR43575">
    <property type="entry name" value="PROTEIN ABCI7, CHLOROPLASTIC"/>
    <property type="match status" value="1"/>
</dbReference>
<dbReference type="InterPro" id="IPR011542">
    <property type="entry name" value="SUF_FeS_clus_asmbl_SufD"/>
</dbReference>
<feature type="domain" description="SUF system FeS cluster assembly SufBD core" evidence="2">
    <location>
        <begin position="169"/>
        <end position="398"/>
    </location>
</feature>
<evidence type="ECO:0000313" key="4">
    <source>
        <dbReference type="EMBL" id="GLI93271.1"/>
    </source>
</evidence>
<reference evidence="4" key="1">
    <citation type="journal article" date="2023" name="Int. J. Syst. Evol. Microbiol.">
        <title>Methylocystis iwaonis sp. nov., a type II methane-oxidizing bacterium from surface soil of a rice paddy field in Japan, and emended description of the genus Methylocystis (ex Whittenbury et al. 1970) Bowman et al. 1993.</title>
        <authorList>
            <person name="Kaise H."/>
            <person name="Sawadogo J.B."/>
            <person name="Alam M.S."/>
            <person name="Ueno C."/>
            <person name="Dianou D."/>
            <person name="Shinjo R."/>
            <person name="Asakawa S."/>
        </authorList>
    </citation>
    <scope>NUCLEOTIDE SEQUENCE</scope>
    <source>
        <strain evidence="4">LMG27198</strain>
    </source>
</reference>
<comment type="caution">
    <text evidence="4">The sequence shown here is derived from an EMBL/GenBank/DDBJ whole genome shotgun (WGS) entry which is preliminary data.</text>
</comment>
<dbReference type="NCBIfam" id="TIGR01981">
    <property type="entry name" value="sufD"/>
    <property type="match status" value="1"/>
</dbReference>
<dbReference type="AlphaFoldDB" id="A0A9W6GUR4"/>
<name>A0A9W6GUR4_9HYPH</name>
<dbReference type="Pfam" id="PF19295">
    <property type="entry name" value="SufBD_N"/>
    <property type="match status" value="1"/>
</dbReference>
<evidence type="ECO:0000259" key="2">
    <source>
        <dbReference type="Pfam" id="PF01458"/>
    </source>
</evidence>
<keyword evidence="5" id="KW-1185">Reference proteome</keyword>
<dbReference type="SUPFAM" id="SSF101960">
    <property type="entry name" value="Stabilizer of iron transporter SufD"/>
    <property type="match status" value="1"/>
</dbReference>
<accession>A0A9W6GUR4</accession>